<evidence type="ECO:0000313" key="4">
    <source>
        <dbReference type="Proteomes" id="UP001165060"/>
    </source>
</evidence>
<name>A0ABQ6N941_9STRA</name>
<dbReference type="Gene3D" id="1.20.920.10">
    <property type="entry name" value="Bromodomain-like"/>
    <property type="match status" value="1"/>
</dbReference>
<dbReference type="Proteomes" id="UP001165060">
    <property type="component" value="Unassembled WGS sequence"/>
</dbReference>
<sequence length="397" mass="44670">MAHCFARACVQAFRRDVDQVFANAVKFNRENSSVGKVTVKLMKKWQRKYPPVMAKAEKNQARGMGGMDLDNDKADSEWADEWDEDVPEGGKKEEEVKLKVRSCGVEDAWRMSELIEKLPIKSEAEKFSVPDNFIVYRNQSKSGIGFESTADPSVRASGRVELESLREQHHKVRSVQPGPGPLNTNPPQDLAELYIKFVGCGSGGKLTRAQQEELEQAKKKRKPNNHSVAANDVKRFKEELEALAVKEKEEAKEAIVKKDNERSFQHDFPPWLGTVSFANGELNWEIRDPHLVPALRYILRGMIQSGHVFEVESLNAVKTGVGGGLISVANAYMPAVPFANTRYKKDKGKRKKRKGALDVDSDEEDGEDNEEELSEYEKLRAERVARNNAKLKALGLM</sequence>
<evidence type="ECO:0008006" key="5">
    <source>
        <dbReference type="Google" id="ProtNLM"/>
    </source>
</evidence>
<keyword evidence="4" id="KW-1185">Reference proteome</keyword>
<dbReference type="InterPro" id="IPR036427">
    <property type="entry name" value="Bromodomain-like_sf"/>
</dbReference>
<accession>A0ABQ6N941</accession>
<keyword evidence="1" id="KW-0103">Bromodomain</keyword>
<dbReference type="EMBL" id="BRYB01006547">
    <property type="protein sequence ID" value="GMI51459.1"/>
    <property type="molecule type" value="Genomic_DNA"/>
</dbReference>
<gene>
    <name evidence="3" type="ORF">TeGR_g5789</name>
</gene>
<feature type="compositionally biased region" description="Acidic residues" evidence="2">
    <location>
        <begin position="359"/>
        <end position="374"/>
    </location>
</feature>
<proteinExistence type="predicted"/>
<feature type="compositionally biased region" description="Basic residues" evidence="2">
    <location>
        <begin position="345"/>
        <end position="354"/>
    </location>
</feature>
<organism evidence="3 4">
    <name type="scientific">Tetraparma gracilis</name>
    <dbReference type="NCBI Taxonomy" id="2962635"/>
    <lineage>
        <taxon>Eukaryota</taxon>
        <taxon>Sar</taxon>
        <taxon>Stramenopiles</taxon>
        <taxon>Ochrophyta</taxon>
        <taxon>Bolidophyceae</taxon>
        <taxon>Parmales</taxon>
        <taxon>Triparmaceae</taxon>
        <taxon>Tetraparma</taxon>
    </lineage>
</organism>
<feature type="region of interest" description="Disordered" evidence="2">
    <location>
        <begin position="345"/>
        <end position="374"/>
    </location>
</feature>
<comment type="caution">
    <text evidence="3">The sequence shown here is derived from an EMBL/GenBank/DDBJ whole genome shotgun (WGS) entry which is preliminary data.</text>
</comment>
<evidence type="ECO:0000256" key="2">
    <source>
        <dbReference type="SAM" id="MobiDB-lite"/>
    </source>
</evidence>
<reference evidence="3 4" key="1">
    <citation type="journal article" date="2023" name="Commun. Biol.">
        <title>Genome analysis of Parmales, the sister group of diatoms, reveals the evolutionary specialization of diatoms from phago-mixotrophs to photoautotrophs.</title>
        <authorList>
            <person name="Ban H."/>
            <person name="Sato S."/>
            <person name="Yoshikawa S."/>
            <person name="Yamada K."/>
            <person name="Nakamura Y."/>
            <person name="Ichinomiya M."/>
            <person name="Sato N."/>
            <person name="Blanc-Mathieu R."/>
            <person name="Endo H."/>
            <person name="Kuwata A."/>
            <person name="Ogata H."/>
        </authorList>
    </citation>
    <scope>NUCLEOTIDE SEQUENCE [LARGE SCALE GENOMIC DNA]</scope>
</reference>
<dbReference type="SUPFAM" id="SSF47370">
    <property type="entry name" value="Bromodomain"/>
    <property type="match status" value="1"/>
</dbReference>
<evidence type="ECO:0000256" key="1">
    <source>
        <dbReference type="ARBA" id="ARBA00023117"/>
    </source>
</evidence>
<evidence type="ECO:0000313" key="3">
    <source>
        <dbReference type="EMBL" id="GMI51459.1"/>
    </source>
</evidence>
<protein>
    <recommendedName>
        <fullName evidence="5">Bromo domain-containing protein</fullName>
    </recommendedName>
</protein>